<evidence type="ECO:0000313" key="3">
    <source>
        <dbReference type="EMBL" id="SCF03354.1"/>
    </source>
</evidence>
<dbReference type="PANTHER" id="PTHR43794:SF11">
    <property type="entry name" value="AMIDOHYDROLASE-RELATED DOMAIN-CONTAINING PROTEIN"/>
    <property type="match status" value="1"/>
</dbReference>
<keyword evidence="1" id="KW-0378">Hydrolase</keyword>
<dbReference type="AlphaFoldDB" id="A0A1C4X4N3"/>
<dbReference type="InterPro" id="IPR050287">
    <property type="entry name" value="MTA/SAH_deaminase"/>
</dbReference>
<dbReference type="GO" id="GO:0016810">
    <property type="term" value="F:hydrolase activity, acting on carbon-nitrogen (but not peptide) bonds"/>
    <property type="evidence" value="ECO:0007669"/>
    <property type="project" value="InterPro"/>
</dbReference>
<dbReference type="Gene3D" id="2.30.40.10">
    <property type="entry name" value="Urease, subunit C, domain 1"/>
    <property type="match status" value="1"/>
</dbReference>
<keyword evidence="4" id="KW-1185">Reference proteome</keyword>
<evidence type="ECO:0000313" key="4">
    <source>
        <dbReference type="Proteomes" id="UP000198243"/>
    </source>
</evidence>
<dbReference type="InterPro" id="IPR011059">
    <property type="entry name" value="Metal-dep_hydrolase_composite"/>
</dbReference>
<dbReference type="EMBL" id="LT607412">
    <property type="protein sequence ID" value="SCF03354.1"/>
    <property type="molecule type" value="Genomic_DNA"/>
</dbReference>
<dbReference type="Gene3D" id="3.20.20.140">
    <property type="entry name" value="Metal-dependent hydrolases"/>
    <property type="match status" value="1"/>
</dbReference>
<name>A0A1C4X4N3_9ACTN</name>
<evidence type="ECO:0000256" key="1">
    <source>
        <dbReference type="ARBA" id="ARBA00022801"/>
    </source>
</evidence>
<dbReference type="InterPro" id="IPR032466">
    <property type="entry name" value="Metal_Hydrolase"/>
</dbReference>
<dbReference type="SUPFAM" id="SSF51556">
    <property type="entry name" value="Metallo-dependent hydrolases"/>
    <property type="match status" value="1"/>
</dbReference>
<feature type="domain" description="Amidohydrolase-related" evidence="2">
    <location>
        <begin position="56"/>
        <end position="426"/>
    </location>
</feature>
<evidence type="ECO:0000259" key="2">
    <source>
        <dbReference type="Pfam" id="PF01979"/>
    </source>
</evidence>
<dbReference type="OrthoDB" id="3189065at2"/>
<dbReference type="Pfam" id="PF01979">
    <property type="entry name" value="Amidohydro_1"/>
    <property type="match status" value="1"/>
</dbReference>
<gene>
    <name evidence="3" type="ORF">GA0070607_4661</name>
</gene>
<reference evidence="4" key="1">
    <citation type="submission" date="2016-06" db="EMBL/GenBank/DDBJ databases">
        <authorList>
            <person name="Varghese N."/>
            <person name="Submissions Spin"/>
        </authorList>
    </citation>
    <scope>NUCLEOTIDE SEQUENCE [LARGE SCALE GENOMIC DNA]</scope>
    <source>
        <strain evidence="4">DSM 44875</strain>
    </source>
</reference>
<sequence length="505" mass="52958">MVKPAATGLLLAGGLVDLGAGRFERADVRVRDSRIETVGALSPEPGENCLDARRRIIVPGLVNAHTHSNEAWLRARFDNLPLETWLVHAYPVGAVRQTPDEVYLRTALVAAEQLRCGTTSVVDCLYEPGGATVDSLAAVVRAYRDTGIRALICLALADRPPRFDRAAVEPVDLVVLDEFRPAPAAAQVESALALAERFHRPAEGISIGLAPAGIHRCGDELLQRAAATGLDLHVHLAETRPQAADAAATGRSLVRRAVDLEFLGPRVHLSHAVWLSPQDIGWLAASGATVVHNPVSNLKFGSGLAPVPELLRHGVPVALGTDGVCSADGQDLLQAVKLAALLHKGSGDPAGWLGAAEAWHMATEAGARPAGDPEGIGRVASGRRADLTLFDLDHPAFLPFGDPLLHLALGAPTSAVSEVLVGGRLVLAGGTLTGLDERVLRHEARLAAAAVEGRNAPARALAGRLAPAAEAYRQATERQALAIDRSLLGGPGEHIAECDGAEHHE</sequence>
<dbReference type="Proteomes" id="UP000198243">
    <property type="component" value="Chromosome I"/>
</dbReference>
<dbReference type="InterPro" id="IPR006680">
    <property type="entry name" value="Amidohydro-rel"/>
</dbReference>
<organism evidence="3 4">
    <name type="scientific">Micromonospora coriariae</name>
    <dbReference type="NCBI Taxonomy" id="285665"/>
    <lineage>
        <taxon>Bacteria</taxon>
        <taxon>Bacillati</taxon>
        <taxon>Actinomycetota</taxon>
        <taxon>Actinomycetes</taxon>
        <taxon>Micromonosporales</taxon>
        <taxon>Micromonosporaceae</taxon>
        <taxon>Micromonospora</taxon>
    </lineage>
</organism>
<accession>A0A1C4X4N3</accession>
<proteinExistence type="predicted"/>
<dbReference type="PANTHER" id="PTHR43794">
    <property type="entry name" value="AMINOHYDROLASE SSNA-RELATED"/>
    <property type="match status" value="1"/>
</dbReference>
<dbReference type="RefSeq" id="WP_089020040.1">
    <property type="nucleotide sequence ID" value="NZ_LT607412.1"/>
</dbReference>
<dbReference type="SUPFAM" id="SSF51338">
    <property type="entry name" value="Composite domain of metallo-dependent hydrolases"/>
    <property type="match status" value="1"/>
</dbReference>
<protein>
    <submittedName>
        <fullName evidence="3">Guanine deaminase</fullName>
    </submittedName>
</protein>